<evidence type="ECO:0000256" key="3">
    <source>
        <dbReference type="ARBA" id="ARBA00022692"/>
    </source>
</evidence>
<organism evidence="11 12">
    <name type="scientific">Candidatus Palibaumannia cicadellinicola</name>
    <dbReference type="NCBI Taxonomy" id="186490"/>
    <lineage>
        <taxon>Bacteria</taxon>
        <taxon>Pseudomonadati</taxon>
        <taxon>Pseudomonadota</taxon>
        <taxon>Gammaproteobacteria</taxon>
        <taxon>Candidatus Palibaumannia</taxon>
    </lineage>
</organism>
<dbReference type="PANTHER" id="PTHR12815:SF23">
    <property type="entry name" value="OUTER MEMBRANE PROTEIN ASSEMBLY FACTOR BAMA"/>
    <property type="match status" value="1"/>
</dbReference>
<keyword evidence="5 8" id="KW-0677">Repeat</keyword>
<dbReference type="HAMAP" id="MF_01430">
    <property type="entry name" value="OM_assembly_BamA"/>
    <property type="match status" value="1"/>
</dbReference>
<keyword evidence="3 8" id="KW-0812">Transmembrane</keyword>
<feature type="domain" description="POTRA" evidence="10">
    <location>
        <begin position="181"/>
        <end position="269"/>
    </location>
</feature>
<dbReference type="KEGG" id="bcib:IM45_1180"/>
<evidence type="ECO:0000313" key="12">
    <source>
        <dbReference type="Proteomes" id="UP000067325"/>
    </source>
</evidence>
<dbReference type="InterPro" id="IPR039910">
    <property type="entry name" value="D15-like"/>
</dbReference>
<feature type="domain" description="POTRA" evidence="10">
    <location>
        <begin position="30"/>
        <end position="97"/>
    </location>
</feature>
<dbReference type="Gene3D" id="2.40.160.50">
    <property type="entry name" value="membrane protein fhac: a member of the omp85/tpsb transporter family"/>
    <property type="match status" value="1"/>
</dbReference>
<dbReference type="eggNOG" id="COG4775">
    <property type="taxonomic scope" value="Bacteria"/>
</dbReference>
<dbReference type="InterPro" id="IPR000184">
    <property type="entry name" value="Bac_surfAg_D15"/>
</dbReference>
<dbReference type="GO" id="GO:0051205">
    <property type="term" value="P:protein insertion into membrane"/>
    <property type="evidence" value="ECO:0007669"/>
    <property type="project" value="UniProtKB-UniRule"/>
</dbReference>
<dbReference type="Pfam" id="PF01103">
    <property type="entry name" value="Omp85"/>
    <property type="match status" value="1"/>
</dbReference>
<feature type="domain" description="POTRA" evidence="10">
    <location>
        <begin position="98"/>
        <end position="178"/>
    </location>
</feature>
<evidence type="ECO:0000259" key="10">
    <source>
        <dbReference type="PROSITE" id="PS51779"/>
    </source>
</evidence>
<evidence type="ECO:0000256" key="6">
    <source>
        <dbReference type="ARBA" id="ARBA00023136"/>
    </source>
</evidence>
<accession>A0A088N2A3</accession>
<evidence type="ECO:0000256" key="8">
    <source>
        <dbReference type="HAMAP-Rule" id="MF_01430"/>
    </source>
</evidence>
<dbReference type="FunFam" id="3.10.20.310:FF:000002">
    <property type="entry name" value="Outer membrane protein assembly factor BamA"/>
    <property type="match status" value="1"/>
</dbReference>
<comment type="similarity">
    <text evidence="8">Belongs to the BamA family.</text>
</comment>
<reference evidence="11 12" key="1">
    <citation type="journal article" date="2014" name="MBio">
        <title>Differential genome evolution between companion symbionts in an insect-bacterial symbiosis.</title>
        <authorList>
            <person name="Bennett G.M."/>
            <person name="McCutcheon J.P."/>
            <person name="MacDonald B.R."/>
            <person name="Romanovicz D."/>
            <person name="Moran N.A."/>
        </authorList>
    </citation>
    <scope>NUCLEOTIDE SEQUENCE [LARGE SCALE GENOMIC DNA]</scope>
    <source>
        <strain evidence="11 12">BGSS</strain>
    </source>
</reference>
<dbReference type="PIRSF" id="PIRSF006076">
    <property type="entry name" value="OM_assembly_OMP85"/>
    <property type="match status" value="1"/>
</dbReference>
<keyword evidence="4 8" id="KW-0732">Signal</keyword>
<sequence length="812" mass="93115">MIYPGYEKMKKRLIVLLFLSSTTIYSADRFLVNNINFEGLQRITVGTALLSMRVHVGDMATNEDIGNAIHALFSTGYFEDVRVLRNSYSLIIQVKERPIIANISFSGNKLLNNDIFKHNLKAYNIEVGEVLNDTTIFHLEKALKDFYYNTGQYSSKVQAMVKSLPYNRVNLKLVCNEGISTEIQQINIIGNKSFTTAELISHFQLRDKVSWWNIIGNRTYQKMKLDQDIEALRRFYLNRGYARFNIDSTQVNLTPDKHDLYITIYITEGMQYQLSGTVVYGNMAGHVTEIEQLSKMLLGEYYSMTKVTQMEKYIKLLLRRYGYAYPKVVTQIEINDFDKTVKLHIRVDSGIPFYVRYIIFKGNRMTKDSVLRREMRQLEGTWLSRNLVDQGKERLKSLGYFEKVETKIERILDSKDLVDVVYYIKERNTGSISAGVGFGTESGVSFKFGIQQDNWLGTGNLVGVSGTNNDHHTNIVLSMKDPYLTIDGVSLAGKIFYNNLNANNADLSNYDRKSYGISTKLNLPIKENHSFSLGIDYVHNNLTQIKPQVAILRYLKGNSWNNKVITRNKNYTHLNFYTDDLFINIGWNYNNLNHCYFPTIGSRLSLSSKVAVPSSDNKYYHITFDVSNYISLSKDDHWVLLKRAHAGYAKGLYGKEVPFYDNFYAGGFNTMRGFRSNSIGPKAAYYHYNANKQSDSHYQVENSNDTVGGNAMAIASAELIVPTPFINNYNMLRTSLFLDTSTVWDTFWKKTYTTDVARISDYSDPSKIRISSGISLQWMSPLGPLVFSYAQPIKKQNSDKAEEFQFNIGKTW</sequence>
<dbReference type="NCBIfam" id="NF008287">
    <property type="entry name" value="PRK11067.1"/>
    <property type="match status" value="1"/>
</dbReference>
<evidence type="ECO:0000256" key="7">
    <source>
        <dbReference type="ARBA" id="ARBA00023237"/>
    </source>
</evidence>
<dbReference type="PANTHER" id="PTHR12815">
    <property type="entry name" value="SORTING AND ASSEMBLY MACHINERY SAMM50 PROTEIN FAMILY MEMBER"/>
    <property type="match status" value="1"/>
</dbReference>
<evidence type="ECO:0000313" key="11">
    <source>
        <dbReference type="EMBL" id="AIN47456.1"/>
    </source>
</evidence>
<dbReference type="InterPro" id="IPR010827">
    <property type="entry name" value="BamA/TamA_POTRA"/>
</dbReference>
<dbReference type="AlphaFoldDB" id="A0A088N2A3"/>
<evidence type="ECO:0000256" key="2">
    <source>
        <dbReference type="ARBA" id="ARBA00022452"/>
    </source>
</evidence>
<keyword evidence="2 8" id="KW-1134">Transmembrane beta strand</keyword>
<evidence type="ECO:0000256" key="5">
    <source>
        <dbReference type="ARBA" id="ARBA00022737"/>
    </source>
</evidence>
<dbReference type="InterPro" id="IPR034746">
    <property type="entry name" value="POTRA"/>
</dbReference>
<evidence type="ECO:0000256" key="1">
    <source>
        <dbReference type="ARBA" id="ARBA00004370"/>
    </source>
</evidence>
<comment type="subcellular location">
    <subcellularLocation>
        <location evidence="8">Cell outer membrane</location>
    </subcellularLocation>
    <subcellularLocation>
        <location evidence="1">Membrane</location>
    </subcellularLocation>
</comment>
<evidence type="ECO:0000256" key="9">
    <source>
        <dbReference type="NCBIfam" id="TIGR03303"/>
    </source>
</evidence>
<dbReference type="EMBL" id="CP008985">
    <property type="protein sequence ID" value="AIN47456.1"/>
    <property type="molecule type" value="Genomic_DNA"/>
</dbReference>
<comment type="function">
    <text evidence="8">Part of the outer membrane protein assembly complex, which is involved in assembly and insertion of beta-barrel proteins into the outer membrane.</text>
</comment>
<dbReference type="GO" id="GO:0043165">
    <property type="term" value="P:Gram-negative-bacterium-type cell outer membrane assembly"/>
    <property type="evidence" value="ECO:0007669"/>
    <property type="project" value="UniProtKB-UniRule"/>
</dbReference>
<feature type="domain" description="POTRA" evidence="10">
    <location>
        <begin position="353"/>
        <end position="427"/>
    </location>
</feature>
<dbReference type="FunFam" id="3.10.20.310:FF:000001">
    <property type="entry name" value="Outer membrane protein assembly factor BamA"/>
    <property type="match status" value="1"/>
</dbReference>
<dbReference type="PROSITE" id="PS51779">
    <property type="entry name" value="POTRA"/>
    <property type="match status" value="5"/>
</dbReference>
<dbReference type="Gene3D" id="3.10.20.310">
    <property type="entry name" value="membrane protein fhac"/>
    <property type="match status" value="5"/>
</dbReference>
<keyword evidence="6 8" id="KW-0472">Membrane</keyword>
<dbReference type="GO" id="GO:1990063">
    <property type="term" value="C:Bam protein complex"/>
    <property type="evidence" value="ECO:0007669"/>
    <property type="project" value="TreeGrafter"/>
</dbReference>
<comment type="subunit">
    <text evidence="8">Part of the Bam complex.</text>
</comment>
<dbReference type="NCBIfam" id="TIGR03303">
    <property type="entry name" value="OM_YaeT"/>
    <property type="match status" value="1"/>
</dbReference>
<dbReference type="Proteomes" id="UP000067325">
    <property type="component" value="Chromosome"/>
</dbReference>
<dbReference type="RefSeq" id="WP_260086081.1">
    <property type="nucleotide sequence ID" value="NZ_CP008985.1"/>
</dbReference>
<dbReference type="InterPro" id="IPR023707">
    <property type="entry name" value="OM_assembly_BamA"/>
</dbReference>
<evidence type="ECO:0000256" key="4">
    <source>
        <dbReference type="ARBA" id="ARBA00022729"/>
    </source>
</evidence>
<feature type="domain" description="POTRA" evidence="10">
    <location>
        <begin position="272"/>
        <end position="350"/>
    </location>
</feature>
<proteinExistence type="inferred from homology"/>
<dbReference type="FunFam" id="2.40.160.50:FF:000001">
    <property type="entry name" value="Outer membrane protein assembly factor BamA"/>
    <property type="match status" value="1"/>
</dbReference>
<dbReference type="Pfam" id="PF07244">
    <property type="entry name" value="POTRA"/>
    <property type="match status" value="4"/>
</dbReference>
<name>A0A088N2A3_9GAMM</name>
<protein>
    <recommendedName>
        <fullName evidence="8 9">Outer membrane protein assembly factor BamA</fullName>
    </recommendedName>
</protein>
<gene>
    <name evidence="8" type="primary">bamA</name>
    <name evidence="11" type="ORF">IM45_1180</name>
</gene>
<keyword evidence="7 8" id="KW-0998">Cell outer membrane</keyword>